<dbReference type="RefSeq" id="WP_243800929.1">
    <property type="nucleotide sequence ID" value="NZ_JALHAT010000024.1"/>
</dbReference>
<keyword evidence="3" id="KW-1185">Reference proteome</keyword>
<sequence>MDHRDYNFDVAALGEGAGAVHSPLVVLDLDRIDPFDPACKRLSLPPCPVIGLGDSRHPLAAQLDCLVEPPIRLDGLIAAICARPLAASVLMQLLRLIEGMDPARALVAESLAYATLQGGDEHAQWLAARRAAPKDVPAGQLHVTREGDVLRLEMDRPGTHNAIDAPLRDALREALDLAVIDPTIGRVELRGAGRTFGVGAELAEFGTTRDPARAHAIRMQTLPALAAVRCGERLVSRVQGLCVGASLELAAFGRIEARRDAIFHLPELTMGLLPGAGGCVSLSRRIGRQRTALMILSGRRIGVETALAWGLADSCVDALVD</sequence>
<reference evidence="2" key="1">
    <citation type="submission" date="2022-03" db="EMBL/GenBank/DDBJ databases">
        <title>Identification of a novel bacterium isolated from mangrove sediments.</title>
        <authorList>
            <person name="Pan X."/>
        </authorList>
    </citation>
    <scope>NUCLEOTIDE SEQUENCE</scope>
    <source>
        <strain evidence="2">B2637</strain>
    </source>
</reference>
<evidence type="ECO:0000313" key="2">
    <source>
        <dbReference type="EMBL" id="MCJ1961639.1"/>
    </source>
</evidence>
<proteinExistence type="inferred from homology"/>
<protein>
    <submittedName>
        <fullName evidence="2">Enoyl-CoA hydratase/isomerase family protein</fullName>
    </submittedName>
</protein>
<dbReference type="Proteomes" id="UP001162802">
    <property type="component" value="Unassembled WGS sequence"/>
</dbReference>
<evidence type="ECO:0000256" key="1">
    <source>
        <dbReference type="ARBA" id="ARBA00005254"/>
    </source>
</evidence>
<dbReference type="SUPFAM" id="SSF52096">
    <property type="entry name" value="ClpP/crotonase"/>
    <property type="match status" value="1"/>
</dbReference>
<comment type="caution">
    <text evidence="2">The sequence shown here is derived from an EMBL/GenBank/DDBJ whole genome shotgun (WGS) entry which is preliminary data.</text>
</comment>
<dbReference type="CDD" id="cd06558">
    <property type="entry name" value="crotonase-like"/>
    <property type="match status" value="1"/>
</dbReference>
<accession>A0ABT0AEQ7</accession>
<dbReference type="InterPro" id="IPR029045">
    <property type="entry name" value="ClpP/crotonase-like_dom_sf"/>
</dbReference>
<gene>
    <name evidence="2" type="ORF">MTR65_13170</name>
</gene>
<name>A0ABT0AEQ7_9SPHN</name>
<dbReference type="InterPro" id="IPR001753">
    <property type="entry name" value="Enoyl-CoA_hydra/iso"/>
</dbReference>
<evidence type="ECO:0000313" key="3">
    <source>
        <dbReference type="Proteomes" id="UP001162802"/>
    </source>
</evidence>
<dbReference type="EMBL" id="JALHAT010000024">
    <property type="protein sequence ID" value="MCJ1961639.1"/>
    <property type="molecule type" value="Genomic_DNA"/>
</dbReference>
<dbReference type="PANTHER" id="PTHR43802">
    <property type="entry name" value="ENOYL-COA HYDRATASE"/>
    <property type="match status" value="1"/>
</dbReference>
<organism evidence="2 3">
    <name type="scientific">Novosphingobium mangrovi</name>
    <name type="common">ex Hu et al. 2023</name>
    <dbReference type="NCBI Taxonomy" id="2930094"/>
    <lineage>
        <taxon>Bacteria</taxon>
        <taxon>Pseudomonadati</taxon>
        <taxon>Pseudomonadota</taxon>
        <taxon>Alphaproteobacteria</taxon>
        <taxon>Sphingomonadales</taxon>
        <taxon>Sphingomonadaceae</taxon>
        <taxon>Novosphingobium</taxon>
    </lineage>
</organism>
<dbReference type="Gene3D" id="3.90.226.10">
    <property type="entry name" value="2-enoyl-CoA Hydratase, Chain A, domain 1"/>
    <property type="match status" value="1"/>
</dbReference>
<dbReference type="PANTHER" id="PTHR43802:SF1">
    <property type="entry name" value="IP11341P-RELATED"/>
    <property type="match status" value="1"/>
</dbReference>
<comment type="similarity">
    <text evidence="1">Belongs to the enoyl-CoA hydratase/isomerase family.</text>
</comment>
<dbReference type="Pfam" id="PF00378">
    <property type="entry name" value="ECH_1"/>
    <property type="match status" value="1"/>
</dbReference>